<dbReference type="Proteomes" id="UP001596472">
    <property type="component" value="Unassembled WGS sequence"/>
</dbReference>
<keyword evidence="1" id="KW-0472">Membrane</keyword>
<evidence type="ECO:0000313" key="2">
    <source>
        <dbReference type="EMBL" id="MFC7339579.1"/>
    </source>
</evidence>
<comment type="caution">
    <text evidence="2">The sequence shown here is derived from an EMBL/GenBank/DDBJ whole genome shotgun (WGS) entry which is preliminary data.</text>
</comment>
<feature type="transmembrane region" description="Helical" evidence="1">
    <location>
        <begin position="12"/>
        <end position="28"/>
    </location>
</feature>
<name>A0ABW2LCP3_9BACT</name>
<gene>
    <name evidence="2" type="ORF">ACFQY0_20485</name>
</gene>
<protein>
    <submittedName>
        <fullName evidence="2">Carboxypeptidase-like regulatory domain-containing protein</fullName>
    </submittedName>
</protein>
<sequence length="162" mass="17957">MKRSLHTRSKILLTLVGVGVLVVSFWLGQQKKSVGYEGVVVDSATGQPVPNAKVILSTWDYGFWDSNPTHVGTLSDDAGRFTIAATPGYWIDNVDLSASSPESRFRRLRNPSERTDIRIELSNLDSSMIGIDGFTYDKFSGGWSGKVQWIKNNENKSVDSTR</sequence>
<keyword evidence="1" id="KW-1133">Transmembrane helix</keyword>
<organism evidence="2 3">
    <name type="scientific">Haloferula chungangensis</name>
    <dbReference type="NCBI Taxonomy" id="1048331"/>
    <lineage>
        <taxon>Bacteria</taxon>
        <taxon>Pseudomonadati</taxon>
        <taxon>Verrucomicrobiota</taxon>
        <taxon>Verrucomicrobiia</taxon>
        <taxon>Verrucomicrobiales</taxon>
        <taxon>Verrucomicrobiaceae</taxon>
        <taxon>Haloferula</taxon>
    </lineage>
</organism>
<proteinExistence type="predicted"/>
<accession>A0ABW2LCP3</accession>
<keyword evidence="3" id="KW-1185">Reference proteome</keyword>
<dbReference type="EMBL" id="JBHTBS010000020">
    <property type="protein sequence ID" value="MFC7339579.1"/>
    <property type="molecule type" value="Genomic_DNA"/>
</dbReference>
<evidence type="ECO:0000256" key="1">
    <source>
        <dbReference type="SAM" id="Phobius"/>
    </source>
</evidence>
<dbReference type="InterPro" id="IPR008969">
    <property type="entry name" value="CarboxyPept-like_regulatory"/>
</dbReference>
<reference evidence="3" key="1">
    <citation type="journal article" date="2019" name="Int. J. Syst. Evol. Microbiol.">
        <title>The Global Catalogue of Microorganisms (GCM) 10K type strain sequencing project: providing services to taxonomists for standard genome sequencing and annotation.</title>
        <authorList>
            <consortium name="The Broad Institute Genomics Platform"/>
            <consortium name="The Broad Institute Genome Sequencing Center for Infectious Disease"/>
            <person name="Wu L."/>
            <person name="Ma J."/>
        </authorList>
    </citation>
    <scope>NUCLEOTIDE SEQUENCE [LARGE SCALE GENOMIC DNA]</scope>
    <source>
        <strain evidence="3">CGMCC 4.1467</strain>
    </source>
</reference>
<keyword evidence="1" id="KW-0812">Transmembrane</keyword>
<dbReference type="RefSeq" id="WP_379716671.1">
    <property type="nucleotide sequence ID" value="NZ_JBHTBS010000020.1"/>
</dbReference>
<dbReference type="SUPFAM" id="SSF49464">
    <property type="entry name" value="Carboxypeptidase regulatory domain-like"/>
    <property type="match status" value="1"/>
</dbReference>
<dbReference type="Gene3D" id="2.60.40.1120">
    <property type="entry name" value="Carboxypeptidase-like, regulatory domain"/>
    <property type="match status" value="1"/>
</dbReference>
<evidence type="ECO:0000313" key="3">
    <source>
        <dbReference type="Proteomes" id="UP001596472"/>
    </source>
</evidence>